<name>A0A5C5Y233_9PLAN</name>
<evidence type="ECO:0000313" key="3">
    <source>
        <dbReference type="Proteomes" id="UP000317238"/>
    </source>
</evidence>
<evidence type="ECO:0000313" key="2">
    <source>
        <dbReference type="EMBL" id="TWT69274.1"/>
    </source>
</evidence>
<comment type="caution">
    <text evidence="2">The sequence shown here is derived from an EMBL/GenBank/DDBJ whole genome shotgun (WGS) entry which is preliminary data.</text>
</comment>
<sequence length="165" mass="17538">METDGMRMKADDAYHRSPHPADRFPGAKQVCTVLLLVAMPLFIVGCGSSRQPGDLVPITGLVTVDGDPAQGVVIQLHPPQPDPPLAQAITDAEGRFAISTRTAGDGATPGSYDVTFVWSTFNAVTRSQEGDKLNGRYADPSSTSIHWDVPDADSWDAGTITLSTE</sequence>
<dbReference type="Proteomes" id="UP000317238">
    <property type="component" value="Unassembled WGS sequence"/>
</dbReference>
<dbReference type="Gene3D" id="2.60.40.10">
    <property type="entry name" value="Immunoglobulins"/>
    <property type="match status" value="1"/>
</dbReference>
<evidence type="ECO:0008006" key="4">
    <source>
        <dbReference type="Google" id="ProtNLM"/>
    </source>
</evidence>
<keyword evidence="3" id="KW-1185">Reference proteome</keyword>
<dbReference type="EMBL" id="SJPL01000001">
    <property type="protein sequence ID" value="TWT69274.1"/>
    <property type="molecule type" value="Genomic_DNA"/>
</dbReference>
<proteinExistence type="predicted"/>
<dbReference type="SUPFAM" id="SSF49478">
    <property type="entry name" value="Cna protein B-type domain"/>
    <property type="match status" value="1"/>
</dbReference>
<protein>
    <recommendedName>
        <fullName evidence="4">Carboxypeptidase regulatory-like domain-containing protein</fullName>
    </recommendedName>
</protein>
<evidence type="ECO:0000256" key="1">
    <source>
        <dbReference type="SAM" id="MobiDB-lite"/>
    </source>
</evidence>
<gene>
    <name evidence="2" type="ORF">Pan14r_15590</name>
</gene>
<dbReference type="AlphaFoldDB" id="A0A5C5Y233"/>
<reference evidence="2 3" key="1">
    <citation type="submission" date="2019-02" db="EMBL/GenBank/DDBJ databases">
        <title>Deep-cultivation of Planctomycetes and their phenomic and genomic characterization uncovers novel biology.</title>
        <authorList>
            <person name="Wiegand S."/>
            <person name="Jogler M."/>
            <person name="Boedeker C."/>
            <person name="Pinto D."/>
            <person name="Vollmers J."/>
            <person name="Rivas-Marin E."/>
            <person name="Kohn T."/>
            <person name="Peeters S.H."/>
            <person name="Heuer A."/>
            <person name="Rast P."/>
            <person name="Oberbeckmann S."/>
            <person name="Bunk B."/>
            <person name="Jeske O."/>
            <person name="Meyerdierks A."/>
            <person name="Storesund J.E."/>
            <person name="Kallscheuer N."/>
            <person name="Luecker S."/>
            <person name="Lage O.M."/>
            <person name="Pohl T."/>
            <person name="Merkel B.J."/>
            <person name="Hornburger P."/>
            <person name="Mueller R.-W."/>
            <person name="Bruemmer F."/>
            <person name="Labrenz M."/>
            <person name="Spormann A.M."/>
            <person name="Op Den Camp H."/>
            <person name="Overmann J."/>
            <person name="Amann R."/>
            <person name="Jetten M.S.M."/>
            <person name="Mascher T."/>
            <person name="Medema M.H."/>
            <person name="Devos D.P."/>
            <person name="Kaster A.-K."/>
            <person name="Ovreas L."/>
            <person name="Rohde M."/>
            <person name="Galperin M.Y."/>
            <person name="Jogler C."/>
        </authorList>
    </citation>
    <scope>NUCLEOTIDE SEQUENCE [LARGE SCALE GENOMIC DNA]</scope>
    <source>
        <strain evidence="2 3">Pan14r</strain>
    </source>
</reference>
<organism evidence="2 3">
    <name type="scientific">Crateriforma conspicua</name>
    <dbReference type="NCBI Taxonomy" id="2527996"/>
    <lineage>
        <taxon>Bacteria</taxon>
        <taxon>Pseudomonadati</taxon>
        <taxon>Planctomycetota</taxon>
        <taxon>Planctomycetia</taxon>
        <taxon>Planctomycetales</taxon>
        <taxon>Planctomycetaceae</taxon>
        <taxon>Crateriforma</taxon>
    </lineage>
</organism>
<feature type="region of interest" description="Disordered" evidence="1">
    <location>
        <begin position="1"/>
        <end position="22"/>
    </location>
</feature>
<dbReference type="InterPro" id="IPR013783">
    <property type="entry name" value="Ig-like_fold"/>
</dbReference>
<accession>A0A5C5Y233</accession>